<comment type="caution">
    <text evidence="2">The sequence shown here is derived from an EMBL/GenBank/DDBJ whole genome shotgun (WGS) entry which is preliminary data.</text>
</comment>
<protein>
    <submittedName>
        <fullName evidence="2">Uncharacterized protein</fullName>
    </submittedName>
</protein>
<keyword evidence="1" id="KW-0472">Membrane</keyword>
<reference evidence="2 3" key="1">
    <citation type="submission" date="2015-08" db="EMBL/GenBank/DDBJ databases">
        <title>Next Generation Sequencing and Analysis of the Genome of Puccinia sorghi L Schw, the Causal Agent of Maize Common Rust.</title>
        <authorList>
            <person name="Rochi L."/>
            <person name="Burguener G."/>
            <person name="Darino M."/>
            <person name="Turjanski A."/>
            <person name="Kreff E."/>
            <person name="Dieguez M.J."/>
            <person name="Sacco F."/>
        </authorList>
    </citation>
    <scope>NUCLEOTIDE SEQUENCE [LARGE SCALE GENOMIC DNA]</scope>
    <source>
        <strain evidence="2 3">RO10H11247</strain>
    </source>
</reference>
<evidence type="ECO:0000256" key="1">
    <source>
        <dbReference type="SAM" id="Phobius"/>
    </source>
</evidence>
<name>A0A0L6V6Q7_9BASI</name>
<feature type="transmembrane region" description="Helical" evidence="1">
    <location>
        <begin position="278"/>
        <end position="297"/>
    </location>
</feature>
<dbReference type="EMBL" id="LAVV01007475">
    <property type="protein sequence ID" value="KNZ55810.1"/>
    <property type="molecule type" value="Genomic_DNA"/>
</dbReference>
<sequence>MASAKNGPLVTPLRNFLFKIKAVFNPRFPNCGFWETDKHFLMFISRYFSQREILQRRRLIMYKPRAMLAVGNQLLSQHLKISALISPFFLPLFLDLLPCTAYSKTLKTFSRKFILGGELGLGIGKAQGWSLVAKYHPYIIWWDGWRDRQCSTSVVISYLNPILHSSFSLPHVIFFFSLIVFFLFFLFFSFFSSSFPTHQVALLMYAGKLSACPKGFNWVFFIKHYSYTSINYFTEFSEFFYPCAIHGVWSSCVVILLYSRLKNRNTKITPEPKGPLRLISLISSSHLILLFASFLWVSFLNPTLLLTCFYPSHLSLPNFLVPKKFGPAKICLTRNPLLSPPVEASDYTAYFSLRTLVYCIFLNSHLKRKIPNLKRSEFYPKCLHMGCHLLFAFLDSQEALEAASLPENHRNFSVFLFPLVLTFETANPAQNIAALNCTGSFC</sequence>
<keyword evidence="1" id="KW-0812">Transmembrane</keyword>
<keyword evidence="1" id="KW-1133">Transmembrane helix</keyword>
<accession>A0A0L6V6Q7</accession>
<dbReference type="AlphaFoldDB" id="A0A0L6V6Q7"/>
<evidence type="ECO:0000313" key="3">
    <source>
        <dbReference type="Proteomes" id="UP000037035"/>
    </source>
</evidence>
<feature type="transmembrane region" description="Helical" evidence="1">
    <location>
        <begin position="239"/>
        <end position="258"/>
    </location>
</feature>
<proteinExistence type="predicted"/>
<feature type="transmembrane region" description="Helical" evidence="1">
    <location>
        <begin position="172"/>
        <end position="195"/>
    </location>
</feature>
<organism evidence="2 3">
    <name type="scientific">Puccinia sorghi</name>
    <dbReference type="NCBI Taxonomy" id="27349"/>
    <lineage>
        <taxon>Eukaryota</taxon>
        <taxon>Fungi</taxon>
        <taxon>Dikarya</taxon>
        <taxon>Basidiomycota</taxon>
        <taxon>Pucciniomycotina</taxon>
        <taxon>Pucciniomycetes</taxon>
        <taxon>Pucciniales</taxon>
        <taxon>Pucciniaceae</taxon>
        <taxon>Puccinia</taxon>
    </lineage>
</organism>
<dbReference type="VEuPathDB" id="FungiDB:VP01_2576g5"/>
<gene>
    <name evidence="2" type="ORF">VP01_2576g5</name>
</gene>
<dbReference type="Proteomes" id="UP000037035">
    <property type="component" value="Unassembled WGS sequence"/>
</dbReference>
<evidence type="ECO:0000313" key="2">
    <source>
        <dbReference type="EMBL" id="KNZ55810.1"/>
    </source>
</evidence>
<keyword evidence="3" id="KW-1185">Reference proteome</keyword>